<keyword evidence="6" id="KW-0548">Nucleotidyltransferase</keyword>
<evidence type="ECO:0000256" key="5">
    <source>
        <dbReference type="ARBA" id="ARBA00022679"/>
    </source>
</evidence>
<dbReference type="PANTHER" id="PTHR12271">
    <property type="entry name" value="POLY A POLYMERASE CID PAP -RELATED"/>
    <property type="match status" value="1"/>
</dbReference>
<evidence type="ECO:0000256" key="13">
    <source>
        <dbReference type="ARBA" id="ARBA00045789"/>
    </source>
</evidence>
<dbReference type="Gene3D" id="3.30.70.330">
    <property type="match status" value="1"/>
</dbReference>
<dbReference type="PhylomeDB" id="A7RG76"/>
<keyword evidence="10" id="KW-0460">Magnesium</keyword>
<keyword evidence="9" id="KW-0067">ATP-binding</keyword>
<evidence type="ECO:0000256" key="6">
    <source>
        <dbReference type="ARBA" id="ARBA00022695"/>
    </source>
</evidence>
<evidence type="ECO:0000313" key="19">
    <source>
        <dbReference type="EMBL" id="EDO49480.1"/>
    </source>
</evidence>
<protein>
    <recommendedName>
        <fullName evidence="4">Speckle targeted PIP5K1A-regulated poly(A) polymerase</fullName>
        <ecNumber evidence="3">2.7.7.52</ecNumber>
    </recommendedName>
    <alternativeName>
        <fullName evidence="11">RNA-binding motif protein 21</fullName>
    </alternativeName>
    <alternativeName>
        <fullName evidence="12">U6 snRNA-specific terminal uridylyltransferase 1</fullName>
    </alternativeName>
</protein>
<evidence type="ECO:0000256" key="2">
    <source>
        <dbReference type="ARBA" id="ARBA00001946"/>
    </source>
</evidence>
<dbReference type="Pfam" id="PF03828">
    <property type="entry name" value="PAP_assoc"/>
    <property type="match status" value="1"/>
</dbReference>
<dbReference type="SUPFAM" id="SSF81631">
    <property type="entry name" value="PAP/OAS1 substrate-binding domain"/>
    <property type="match status" value="1"/>
</dbReference>
<dbReference type="InterPro" id="IPR002058">
    <property type="entry name" value="PAP_assoc"/>
</dbReference>
<proteinExistence type="predicted"/>
<comment type="cofactor">
    <cofactor evidence="2">
        <name>Mg(2+)</name>
        <dbReference type="ChEBI" id="CHEBI:18420"/>
    </cofactor>
</comment>
<comment type="function">
    <text evidence="13">Poly(A) polymerase that creates the 3'-poly(A) tail of specific pre-mRNAs. Localizes to nuclear speckles together with PIP5K1A and mediates polyadenylation of a select set of mRNAs, such as HMOX1. In addition to polyadenylation, it is also required for the 3'-end cleavage of pre-mRNAs: binds to the 3'UTR of targeted pre-mRNAs and promotes the recruitment and assembly of the CPSF complex on the 3'UTR of pre-mRNAs. In addition to adenylyltransferase activity, also has uridylyltransferase activity. However, the ATP ratio is higher than UTP in cells, suggesting that it functions primarily as a poly(A) polymerase. Acts as a specific terminal uridylyltransferase for U6 snRNA in vitro: responsible for a controlled elongation reaction that results in the restoration of the four 3'-terminal UMP-residues found in newly transcribed U6 snRNA. Not involved in replication-dependent histone mRNA degradation.</text>
</comment>
<dbReference type="InterPro" id="IPR000504">
    <property type="entry name" value="RRM_dom"/>
</dbReference>
<keyword evidence="5" id="KW-0808">Transferase</keyword>
<dbReference type="AlphaFoldDB" id="A7RG76"/>
<evidence type="ECO:0000256" key="4">
    <source>
        <dbReference type="ARBA" id="ARBA00021679"/>
    </source>
</evidence>
<evidence type="ECO:0000256" key="9">
    <source>
        <dbReference type="ARBA" id="ARBA00022840"/>
    </source>
</evidence>
<dbReference type="InterPro" id="IPR012677">
    <property type="entry name" value="Nucleotide-bd_a/b_plait_sf"/>
</dbReference>
<dbReference type="InterPro" id="IPR036236">
    <property type="entry name" value="Znf_C2H2_sf"/>
</dbReference>
<gene>
    <name evidence="19" type="ORF">NEMVEDRAFT_v1g238029</name>
</gene>
<dbReference type="EMBL" id="DS469509">
    <property type="protein sequence ID" value="EDO49480.1"/>
    <property type="molecule type" value="Genomic_DNA"/>
</dbReference>
<dbReference type="eggNOG" id="KOG2277">
    <property type="taxonomic scope" value="Eukaryota"/>
</dbReference>
<evidence type="ECO:0000256" key="16">
    <source>
        <dbReference type="PROSITE-ProRule" id="PRU00176"/>
    </source>
</evidence>
<dbReference type="SMART" id="SM00360">
    <property type="entry name" value="RRM"/>
    <property type="match status" value="1"/>
</dbReference>
<keyword evidence="8" id="KW-0547">Nucleotide-binding</keyword>
<dbReference type="PANTHER" id="PTHR12271:SF127">
    <property type="entry name" value="SPECKLE TARGETED PIP5K1A-REGULATED POLY(A) POLYMERASE"/>
    <property type="match status" value="1"/>
</dbReference>
<evidence type="ECO:0000256" key="15">
    <source>
        <dbReference type="ARBA" id="ARBA00049105"/>
    </source>
</evidence>
<dbReference type="GO" id="GO:0005524">
    <property type="term" value="F:ATP binding"/>
    <property type="evidence" value="ECO:0007669"/>
    <property type="project" value="UniProtKB-KW"/>
</dbReference>
<feature type="region of interest" description="Disordered" evidence="17">
    <location>
        <begin position="631"/>
        <end position="659"/>
    </location>
</feature>
<dbReference type="Proteomes" id="UP000001593">
    <property type="component" value="Unassembled WGS sequence"/>
</dbReference>
<dbReference type="Gene3D" id="3.30.160.60">
    <property type="entry name" value="Classic Zinc Finger"/>
    <property type="match status" value="1"/>
</dbReference>
<evidence type="ECO:0000256" key="1">
    <source>
        <dbReference type="ARBA" id="ARBA00001936"/>
    </source>
</evidence>
<feature type="region of interest" description="Disordered" evidence="17">
    <location>
        <begin position="127"/>
        <end position="167"/>
    </location>
</feature>
<dbReference type="PROSITE" id="PS50102">
    <property type="entry name" value="RRM"/>
    <property type="match status" value="1"/>
</dbReference>
<evidence type="ECO:0000256" key="17">
    <source>
        <dbReference type="SAM" id="MobiDB-lite"/>
    </source>
</evidence>
<keyword evidence="7" id="KW-0479">Metal-binding</keyword>
<dbReference type="Pfam" id="PF12874">
    <property type="entry name" value="zf-met"/>
    <property type="match status" value="1"/>
</dbReference>
<dbReference type="SUPFAM" id="SSF54928">
    <property type="entry name" value="RNA-binding domain, RBD"/>
    <property type="match status" value="1"/>
</dbReference>
<sequence length="721" mass="80946">MGDEAQRGSKSVPKPAPKQVYCDVCDVYLSSAALVDTHKNGRKHTNLVKVKADKASVQKKTIFVRGFDKSLITCADLEQLFSQFGEIRNIYIDKEKNCYALVEFETDASVAKVLNQTEPLTLNDKTLKVKPKSSPKKVEKKPDHTNPSSSPVSPGSKKRKRGTSQSELSNFVTSELFKGLNSSNTVSTKFFIYSQCFGKAVEEQISVLMEHLGLSKDDLQLRDLICQLLAGVFQEFFPTCSVMPYGSSANGLGWKGSDLDLCLLLDNNPSEEDLSKDGVKQCADELGIVVKALKDLVPGCAHVVPVFSAKCPVVKFVHQPSGVSCDLTINNRLCINKWLLLSSSTTPAHENCNCEQAKFIDGWDCSYFDDVTRVSSSENSCDIVQLLTAFFDFYGNRFDYGNCVVNIRTGQHCTKLAIQEELQEVMRSRTKGDNAMSLPKIVEFDLTDFCVQDPFELSHNVTRSLSTMALKDLIKYMMTAREVCKRICPLEYFRDTKGIIALLTTSCGETRARKLEQCSFDVPLAVGKDSPDFTSEDDLLRDVLRFLTEDLKVHYEVEKTEITSKELQDKDGLLNEVLTSSDSTLDNPERFPSSKVECIEKFPDSILLIATCTAWENTWTHSRRQRRRIIAERDGSQEKSHLQGESPSVDGDVSPSSSRGTALPVLVFRLVYKHKADQDRPRASFYLHHVRSQGFGTFGNFYALFKKKVVGMYYRRYEKDP</sequence>
<evidence type="ECO:0000256" key="7">
    <source>
        <dbReference type="ARBA" id="ARBA00022723"/>
    </source>
</evidence>
<dbReference type="CDD" id="cd00590">
    <property type="entry name" value="RRM_SF"/>
    <property type="match status" value="1"/>
</dbReference>
<evidence type="ECO:0000256" key="11">
    <source>
        <dbReference type="ARBA" id="ARBA00030790"/>
    </source>
</evidence>
<evidence type="ECO:0000256" key="3">
    <source>
        <dbReference type="ARBA" id="ARBA00012472"/>
    </source>
</evidence>
<dbReference type="CDD" id="cd05402">
    <property type="entry name" value="NT_PAP_TUTase"/>
    <property type="match status" value="1"/>
</dbReference>
<comment type="catalytic activity">
    <reaction evidence="15">
        <text>RNA(n) + UTP = RNA(n)-3'-uridine ribonucleotide + diphosphate</text>
        <dbReference type="Rhea" id="RHEA:14785"/>
        <dbReference type="Rhea" id="RHEA-COMP:14527"/>
        <dbReference type="Rhea" id="RHEA-COMP:17348"/>
        <dbReference type="ChEBI" id="CHEBI:33019"/>
        <dbReference type="ChEBI" id="CHEBI:46398"/>
        <dbReference type="ChEBI" id="CHEBI:140395"/>
        <dbReference type="ChEBI" id="CHEBI:173116"/>
        <dbReference type="EC" id="2.7.7.52"/>
    </reaction>
</comment>
<dbReference type="STRING" id="45351.A7RG76"/>
<evidence type="ECO:0000256" key="8">
    <source>
        <dbReference type="ARBA" id="ARBA00022741"/>
    </source>
</evidence>
<dbReference type="GO" id="GO:0031123">
    <property type="term" value="P:RNA 3'-end processing"/>
    <property type="evidence" value="ECO:0000318"/>
    <property type="project" value="GO_Central"/>
</dbReference>
<keyword evidence="20" id="KW-1185">Reference proteome</keyword>
<reference evidence="19 20" key="1">
    <citation type="journal article" date="2007" name="Science">
        <title>Sea anemone genome reveals ancestral eumetazoan gene repertoire and genomic organization.</title>
        <authorList>
            <person name="Putnam N.H."/>
            <person name="Srivastava M."/>
            <person name="Hellsten U."/>
            <person name="Dirks B."/>
            <person name="Chapman J."/>
            <person name="Salamov A."/>
            <person name="Terry A."/>
            <person name="Shapiro H."/>
            <person name="Lindquist E."/>
            <person name="Kapitonov V.V."/>
            <person name="Jurka J."/>
            <person name="Genikhovich G."/>
            <person name="Grigoriev I.V."/>
            <person name="Lucas S.M."/>
            <person name="Steele R.E."/>
            <person name="Finnerty J.R."/>
            <person name="Technau U."/>
            <person name="Martindale M.Q."/>
            <person name="Rokhsar D.S."/>
        </authorList>
    </citation>
    <scope>NUCLEOTIDE SEQUENCE [LARGE SCALE GENOMIC DNA]</scope>
    <source>
        <strain evidence="20">CH2 X CH6</strain>
    </source>
</reference>
<dbReference type="InterPro" id="IPR013087">
    <property type="entry name" value="Znf_C2H2_type"/>
</dbReference>
<dbReference type="Gene3D" id="1.10.1410.10">
    <property type="match status" value="1"/>
</dbReference>
<name>A7RG76_NEMVE</name>
<dbReference type="InterPro" id="IPR054708">
    <property type="entry name" value="MTPAP-like_central"/>
</dbReference>
<feature type="domain" description="RRM" evidence="18">
    <location>
        <begin position="60"/>
        <end position="134"/>
    </location>
</feature>
<evidence type="ECO:0000256" key="10">
    <source>
        <dbReference type="ARBA" id="ARBA00022842"/>
    </source>
</evidence>
<dbReference type="Pfam" id="PF00076">
    <property type="entry name" value="RRM_1"/>
    <property type="match status" value="1"/>
</dbReference>
<dbReference type="SUPFAM" id="SSF81301">
    <property type="entry name" value="Nucleotidyltransferase"/>
    <property type="match status" value="1"/>
</dbReference>
<comment type="subunit">
    <text evidence="14">Associates with the cleavage and polyadenylation specificity factor (CPSF) complex. Interacts with CPSF1 and CPSF3; the interaction is direct. Interacts with PIP5K1A.</text>
</comment>
<dbReference type="InterPro" id="IPR043519">
    <property type="entry name" value="NT_sf"/>
</dbReference>
<dbReference type="GO" id="GO:1990817">
    <property type="term" value="F:poly(A) RNA polymerase activity"/>
    <property type="evidence" value="ECO:0000318"/>
    <property type="project" value="GO_Central"/>
</dbReference>
<dbReference type="Gene3D" id="3.30.460.10">
    <property type="entry name" value="Beta Polymerase, domain 2"/>
    <property type="match status" value="1"/>
</dbReference>
<dbReference type="OMA" id="IKYWARH"/>
<dbReference type="SUPFAM" id="SSF57667">
    <property type="entry name" value="beta-beta-alpha zinc fingers"/>
    <property type="match status" value="1"/>
</dbReference>
<comment type="cofactor">
    <cofactor evidence="1">
        <name>Mn(2+)</name>
        <dbReference type="ChEBI" id="CHEBI:29035"/>
    </cofactor>
</comment>
<dbReference type="InterPro" id="IPR035979">
    <property type="entry name" value="RBD_domain_sf"/>
</dbReference>
<dbReference type="Pfam" id="PF22600">
    <property type="entry name" value="MTPAP-like_central"/>
    <property type="match status" value="1"/>
</dbReference>
<evidence type="ECO:0000313" key="20">
    <source>
        <dbReference type="Proteomes" id="UP000001593"/>
    </source>
</evidence>
<feature type="compositionally biased region" description="Basic and acidic residues" evidence="17">
    <location>
        <begin position="631"/>
        <end position="642"/>
    </location>
</feature>
<dbReference type="EC" id="2.7.7.52" evidence="3"/>
<dbReference type="InParanoid" id="A7RG76"/>
<keyword evidence="16" id="KW-0694">RNA-binding</keyword>
<accession>A7RG76</accession>
<dbReference type="HOGENOM" id="CLU_018757_1_0_1"/>
<evidence type="ECO:0000256" key="14">
    <source>
        <dbReference type="ARBA" id="ARBA00046411"/>
    </source>
</evidence>
<dbReference type="GO" id="GO:0046872">
    <property type="term" value="F:metal ion binding"/>
    <property type="evidence" value="ECO:0007669"/>
    <property type="project" value="UniProtKB-KW"/>
</dbReference>
<feature type="compositionally biased region" description="Low complexity" evidence="17">
    <location>
        <begin position="646"/>
        <end position="659"/>
    </location>
</feature>
<evidence type="ECO:0000256" key="12">
    <source>
        <dbReference type="ARBA" id="ARBA00033036"/>
    </source>
</evidence>
<organism evidence="19 20">
    <name type="scientific">Nematostella vectensis</name>
    <name type="common">Starlet sea anemone</name>
    <dbReference type="NCBI Taxonomy" id="45351"/>
    <lineage>
        <taxon>Eukaryota</taxon>
        <taxon>Metazoa</taxon>
        <taxon>Cnidaria</taxon>
        <taxon>Anthozoa</taxon>
        <taxon>Hexacorallia</taxon>
        <taxon>Actiniaria</taxon>
        <taxon>Edwardsiidae</taxon>
        <taxon>Nematostella</taxon>
    </lineage>
</organism>
<dbReference type="GO" id="GO:0003723">
    <property type="term" value="F:RNA binding"/>
    <property type="evidence" value="ECO:0007669"/>
    <property type="project" value="UniProtKB-UniRule"/>
</dbReference>
<evidence type="ECO:0000259" key="18">
    <source>
        <dbReference type="PROSITE" id="PS50102"/>
    </source>
</evidence>
<dbReference type="GO" id="GO:0050265">
    <property type="term" value="F:RNA uridylyltransferase activity"/>
    <property type="evidence" value="ECO:0007669"/>
    <property type="project" value="UniProtKB-EC"/>
</dbReference>